<dbReference type="EMBL" id="CAEZUD010000050">
    <property type="protein sequence ID" value="CAB4595012.1"/>
    <property type="molecule type" value="Genomic_DNA"/>
</dbReference>
<evidence type="ECO:0000313" key="4">
    <source>
        <dbReference type="EMBL" id="CAB4611253.1"/>
    </source>
</evidence>
<evidence type="ECO:0000313" key="2">
    <source>
        <dbReference type="EMBL" id="CAB4534788.1"/>
    </source>
</evidence>
<dbReference type="PANTHER" id="PTHR43685">
    <property type="entry name" value="GLYCOSYLTRANSFERASE"/>
    <property type="match status" value="1"/>
</dbReference>
<dbReference type="EMBL" id="CAEZSC010000033">
    <property type="protein sequence ID" value="CAB4534788.1"/>
    <property type="molecule type" value="Genomic_DNA"/>
</dbReference>
<evidence type="ECO:0000313" key="6">
    <source>
        <dbReference type="EMBL" id="CAB4953559.1"/>
    </source>
</evidence>
<dbReference type="InterPro" id="IPR001173">
    <property type="entry name" value="Glyco_trans_2-like"/>
</dbReference>
<dbReference type="Gene3D" id="3.90.550.10">
    <property type="entry name" value="Spore Coat Polysaccharide Biosynthesis Protein SpsA, Chain A"/>
    <property type="match status" value="1"/>
</dbReference>
<protein>
    <submittedName>
        <fullName evidence="4">Unannotated protein</fullName>
    </submittedName>
</protein>
<dbReference type="InterPro" id="IPR050834">
    <property type="entry name" value="Glycosyltransf_2"/>
</dbReference>
<dbReference type="Pfam" id="PF00535">
    <property type="entry name" value="Glycos_transf_2"/>
    <property type="match status" value="1"/>
</dbReference>
<dbReference type="EMBL" id="CAFBME010000007">
    <property type="protein sequence ID" value="CAB4889199.1"/>
    <property type="molecule type" value="Genomic_DNA"/>
</dbReference>
<dbReference type="CDD" id="cd00761">
    <property type="entry name" value="Glyco_tranf_GTA_type"/>
    <property type="match status" value="1"/>
</dbReference>
<evidence type="ECO:0000313" key="3">
    <source>
        <dbReference type="EMBL" id="CAB4595012.1"/>
    </source>
</evidence>
<organism evidence="4">
    <name type="scientific">freshwater metagenome</name>
    <dbReference type="NCBI Taxonomy" id="449393"/>
    <lineage>
        <taxon>unclassified sequences</taxon>
        <taxon>metagenomes</taxon>
        <taxon>ecological metagenomes</taxon>
    </lineage>
</organism>
<accession>A0A6J6HFC4</accession>
<dbReference type="EMBL" id="CAEZUY010000024">
    <property type="protein sequence ID" value="CAB4611253.1"/>
    <property type="molecule type" value="Genomic_DNA"/>
</dbReference>
<dbReference type="AlphaFoldDB" id="A0A6J6HFC4"/>
<evidence type="ECO:0000313" key="5">
    <source>
        <dbReference type="EMBL" id="CAB4889199.1"/>
    </source>
</evidence>
<dbReference type="EMBL" id="CAFBNS010000007">
    <property type="protein sequence ID" value="CAB4953559.1"/>
    <property type="molecule type" value="Genomic_DNA"/>
</dbReference>
<feature type="domain" description="Glycosyltransferase 2-like" evidence="1">
    <location>
        <begin position="25"/>
        <end position="147"/>
    </location>
</feature>
<reference evidence="4" key="1">
    <citation type="submission" date="2020-05" db="EMBL/GenBank/DDBJ databases">
        <authorList>
            <person name="Chiriac C."/>
            <person name="Salcher M."/>
            <person name="Ghai R."/>
            <person name="Kavagutti S V."/>
        </authorList>
    </citation>
    <scope>NUCLEOTIDE SEQUENCE</scope>
</reference>
<gene>
    <name evidence="2" type="ORF">UFOPK1380_00674</name>
    <name evidence="3" type="ORF">UFOPK1778_00914</name>
    <name evidence="4" type="ORF">UFOPK1863_00412</name>
    <name evidence="5" type="ORF">UFOPK3555_00190</name>
    <name evidence="6" type="ORF">UFOPK3874_00095</name>
</gene>
<evidence type="ECO:0000259" key="1">
    <source>
        <dbReference type="Pfam" id="PF00535"/>
    </source>
</evidence>
<proteinExistence type="predicted"/>
<dbReference type="InterPro" id="IPR029044">
    <property type="entry name" value="Nucleotide-diphossugar_trans"/>
</dbReference>
<name>A0A6J6HFC4_9ZZZZ</name>
<dbReference type="SUPFAM" id="SSF53448">
    <property type="entry name" value="Nucleotide-diphospho-sugar transferases"/>
    <property type="match status" value="1"/>
</dbReference>
<sequence length="507" mass="57718">MRTNYRYIRPSFLEIVKKPNLKVAVVIACRDGQDKLDLVLAALKEQTYPAALFTVYIIDDGSVKALVLPKIRPAKTKLIKFKNKDRAWGKTLATNFAVSTLKEDVLWFLDADMVVEPDHLSHHMKWHHYADDFVVLGWKRFVGDWSYTPELLGSELRNGSFSTLHKVSEGKDSWELLIKGTDDLRAPSLESFRALVGATFSISRKNWNSLGGYNPIFTTGEDNELGWRALLGGMRFVPERQALSWHLGISTVEVHTDTVIAHNRPLFAHHVPAMSYLRANDQLTWTVPENYIVADCRSMPAESFKNMVNEFLADESGQARFLLIGNWKALTARYKVTEDSLKELREINRWIAGDSRFSCEESASEKKLLISEILQRFDEPSTPFFYFTEGAIDPVIRFAALRHRISKSGNGLEGVVDSKDQRTFVIYAPALGRANRAGGNVYRNIQELWGMRWSEISQVDFSKSLSTNNLLPLVRIAFRAAKKIRNLSDFTKLLKKARQVLKKTISK</sequence>
<dbReference type="PANTHER" id="PTHR43685:SF3">
    <property type="entry name" value="SLR2126 PROTEIN"/>
    <property type="match status" value="1"/>
</dbReference>